<dbReference type="GO" id="GO:0061709">
    <property type="term" value="P:reticulophagy"/>
    <property type="evidence" value="ECO:0007669"/>
    <property type="project" value="TreeGrafter"/>
</dbReference>
<proteinExistence type="inferred from homology"/>
<evidence type="ECO:0000256" key="6">
    <source>
        <dbReference type="ARBA" id="ARBA00022824"/>
    </source>
</evidence>
<dbReference type="EMBL" id="CP000584">
    <property type="protein sequence ID" value="ABO95814.1"/>
    <property type="molecule type" value="Genomic_DNA"/>
</dbReference>
<dbReference type="GO" id="GO:0034727">
    <property type="term" value="P:piecemeal microautophagy of the nucleus"/>
    <property type="evidence" value="ECO:0007669"/>
    <property type="project" value="TreeGrafter"/>
</dbReference>
<dbReference type="Pfam" id="PF13329">
    <property type="entry name" value="ATG2_CAD"/>
    <property type="match status" value="1"/>
</dbReference>
<accession>A4RW48</accession>
<evidence type="ECO:0000256" key="3">
    <source>
        <dbReference type="ARBA" id="ARBA00009714"/>
    </source>
</evidence>
<comment type="catalytic activity">
    <reaction evidence="11">
        <text>a 1,2-diacyl-sn-glycero-3-phosphoethanolamine(in) = a 1,2-diacyl-sn-glycero-3-phosphoethanolamine(out)</text>
        <dbReference type="Rhea" id="RHEA:38895"/>
        <dbReference type="ChEBI" id="CHEBI:64612"/>
    </reaction>
</comment>
<keyword evidence="7" id="KW-0072">Autophagy</keyword>
<evidence type="ECO:0000313" key="13">
    <source>
        <dbReference type="Proteomes" id="UP000001568"/>
    </source>
</evidence>
<evidence type="ECO:0000256" key="11">
    <source>
        <dbReference type="ARBA" id="ARBA00024615"/>
    </source>
</evidence>
<reference evidence="12 13" key="1">
    <citation type="journal article" date="2007" name="Proc. Natl. Acad. Sci. U.S.A.">
        <title>The tiny eukaryote Ostreococcus provides genomic insights into the paradox of plankton speciation.</title>
        <authorList>
            <person name="Palenik B."/>
            <person name="Grimwood J."/>
            <person name="Aerts A."/>
            <person name="Rouze P."/>
            <person name="Salamov A."/>
            <person name="Putnam N."/>
            <person name="Dupont C."/>
            <person name="Jorgensen R."/>
            <person name="Derelle E."/>
            <person name="Rombauts S."/>
            <person name="Zhou K."/>
            <person name="Otillar R."/>
            <person name="Merchant S.S."/>
            <person name="Podell S."/>
            <person name="Gaasterland T."/>
            <person name="Napoli C."/>
            <person name="Gendler K."/>
            <person name="Manuell A."/>
            <person name="Tai V."/>
            <person name="Vallon O."/>
            <person name="Piganeau G."/>
            <person name="Jancek S."/>
            <person name="Heijde M."/>
            <person name="Jabbari K."/>
            <person name="Bowler C."/>
            <person name="Lohr M."/>
            <person name="Robbens S."/>
            <person name="Werner G."/>
            <person name="Dubchak I."/>
            <person name="Pazour G.J."/>
            <person name="Ren Q."/>
            <person name="Paulsen I."/>
            <person name="Delwiche C."/>
            <person name="Schmutz J."/>
            <person name="Rokhsar D."/>
            <person name="Van de Peer Y."/>
            <person name="Moreau H."/>
            <person name="Grigoriev I.V."/>
        </authorList>
    </citation>
    <scope>NUCLEOTIDE SEQUENCE [LARGE SCALE GENOMIC DNA]</scope>
    <source>
        <strain evidence="12 13">CCE9901</strain>
    </source>
</reference>
<evidence type="ECO:0000256" key="5">
    <source>
        <dbReference type="ARBA" id="ARBA00022448"/>
    </source>
</evidence>
<evidence type="ECO:0000256" key="8">
    <source>
        <dbReference type="ARBA" id="ARBA00023055"/>
    </source>
</evidence>
<name>A4RW48_OSTLU</name>
<organism evidence="12 13">
    <name type="scientific">Ostreococcus lucimarinus (strain CCE9901)</name>
    <dbReference type="NCBI Taxonomy" id="436017"/>
    <lineage>
        <taxon>Eukaryota</taxon>
        <taxon>Viridiplantae</taxon>
        <taxon>Chlorophyta</taxon>
        <taxon>Mamiellophyceae</taxon>
        <taxon>Mamiellales</taxon>
        <taxon>Bathycoccaceae</taxon>
        <taxon>Ostreococcus</taxon>
    </lineage>
</organism>
<evidence type="ECO:0000256" key="7">
    <source>
        <dbReference type="ARBA" id="ARBA00023006"/>
    </source>
</evidence>
<evidence type="ECO:0000256" key="2">
    <source>
        <dbReference type="ARBA" id="ARBA00004623"/>
    </source>
</evidence>
<dbReference type="Proteomes" id="UP000001568">
    <property type="component" value="Chromosome 4"/>
</dbReference>
<dbReference type="KEGG" id="olu:OSTLU_24424"/>
<dbReference type="GO" id="GO:0034045">
    <property type="term" value="C:phagophore assembly site membrane"/>
    <property type="evidence" value="ECO:0007669"/>
    <property type="project" value="UniProtKB-SubCell"/>
</dbReference>
<dbReference type="GO" id="GO:0000422">
    <property type="term" value="P:autophagy of mitochondrion"/>
    <property type="evidence" value="ECO:0007669"/>
    <property type="project" value="TreeGrafter"/>
</dbReference>
<comment type="similarity">
    <text evidence="3">Belongs to the ATG2 family.</text>
</comment>
<protein>
    <recommendedName>
        <fullName evidence="4">Autophagy-related protein 2</fullName>
    </recommendedName>
</protein>
<evidence type="ECO:0000256" key="4">
    <source>
        <dbReference type="ARBA" id="ARBA00018070"/>
    </source>
</evidence>
<dbReference type="GO" id="GO:0061723">
    <property type="term" value="P:glycophagy"/>
    <property type="evidence" value="ECO:0007669"/>
    <property type="project" value="TreeGrafter"/>
</dbReference>
<dbReference type="OMA" id="GATWPNV"/>
<dbReference type="PANTHER" id="PTHR13190:SF1">
    <property type="entry name" value="AUTOPHAGY-RELATED 2, ISOFORM A"/>
    <property type="match status" value="1"/>
</dbReference>
<evidence type="ECO:0000313" key="12">
    <source>
        <dbReference type="EMBL" id="ABO95814.1"/>
    </source>
</evidence>
<keyword evidence="6" id="KW-0256">Endoplasmic reticulum</keyword>
<dbReference type="InterPro" id="IPR026849">
    <property type="entry name" value="ATG2"/>
</dbReference>
<comment type="catalytic activity">
    <reaction evidence="10">
        <text>a 1,2-diacyl-sn-glycero-3-phospho-L-serine(in) = a 1,2-diacyl-sn-glycero-3-phospho-L-serine(out)</text>
        <dbReference type="Rhea" id="RHEA:38663"/>
        <dbReference type="ChEBI" id="CHEBI:57262"/>
    </reaction>
</comment>
<dbReference type="HOGENOM" id="CLU_252469_0_0_1"/>
<keyword evidence="5" id="KW-0813">Transport</keyword>
<dbReference type="PANTHER" id="PTHR13190">
    <property type="entry name" value="AUTOPHAGY-RELATED 2, ISOFORM A"/>
    <property type="match status" value="1"/>
</dbReference>
<comment type="subcellular location">
    <subcellularLocation>
        <location evidence="1">Endoplasmic reticulum membrane</location>
        <topology evidence="1">Peripheral membrane protein</topology>
    </subcellularLocation>
    <subcellularLocation>
        <location evidence="2">Preautophagosomal structure membrane</location>
        <topology evidence="2">Peripheral membrane protein</topology>
    </subcellularLocation>
</comment>
<dbReference type="GO" id="GO:0000045">
    <property type="term" value="P:autophagosome assembly"/>
    <property type="evidence" value="ECO:0007669"/>
    <property type="project" value="TreeGrafter"/>
</dbReference>
<dbReference type="GO" id="GO:0005789">
    <property type="term" value="C:endoplasmic reticulum membrane"/>
    <property type="evidence" value="ECO:0007669"/>
    <property type="project" value="UniProtKB-SubCell"/>
</dbReference>
<dbReference type="Gramene" id="ABO95814">
    <property type="protein sequence ID" value="ABO95814"/>
    <property type="gene ID" value="OSTLU_24424"/>
</dbReference>
<sequence length="1431" mass="154721">MRKICEYFISRAIARLVRDGGGEGERGRARVDASAGEARLEDVELDANVVTAWTGDFEARTGMELVAVRVGAVTGRIPWEAIGRESCSLELEDVTVTTRPSAGSGEAEVFDALEREDGARAQGSAIMRQALNALCRGLKARLRGVNVVVQDAAGAGKFLVRLESAEYTHGQGVSFSGMSVRRIATGVECSVSEVVVRDVSGHAEIPSDFSRVDVELETIETTATVHAVKNFVDLVNAFGSNASSARLKRPSTSRPRRSFIDDVLSSGSAAMYASAYEEANDAMGESMGDSVYEDSNEELNEEFFDDAEVAIRELSESLGIDSSAEPSSATTVFTVQCPQFSMDAPFDDVVCKLTMTAIRIELSDRLDVSWSDARCIYGFDDDHELVLHLSSVGADDRCGVVLRDDCVSMQMGHAKLALNGVECVTAASLSENITATVYWLEDPAYRLDGSLPERCLAKVKNRREANETDTCLREQLANDASLFVKLNVPIIETRLSIDVVESVSTIIQSMYELPDNHPMALRVATPDSVMTPLAFGIDVGALRMQLDAPLTDGTCSTSTDDDSVLVECELRRARVFAATNIAGVLGSDFVWTQFDSARVTTDNVETVFVECRSSDQGASKSSLAFARMEGEPACADVNVVGMSASLTQCEPLIRRLNTFAPARDVDADTNVCDSSTLCFSLSLFELVLIYKSNDSFALIQNDFLRISSKGVECSHDAGVSTSFGVEMYCNEISAFMVPPEIKATDGIRTLPAFPFTNSTICAARFAPVMNAKAISLITSSSSSKTAIATVSTRSCVVSLQRDILRALKRLFMSEVEGADRPASPASGDENEYVFVSPVKKARDISHARYSSSVTEHEIAAATRDHDEMFPRRLEGQKRGSTETSEAHHRSLLVRRDTNARVGPNIIENFFYRSNRRVRRKRKTVLLAAGSVTAVRKHSSSRARAGGVNASIMSRSRFAGEFVEARLPAMPPSLPRVGDHAHTRYLPLPKDVVVPQSTVHVNGETFDVHILPGLFWSESPTSLPRHADSVEVDPLGVSAGIKLSLKTNTVRVDSFPQREGETAHRIACAVRDAVCTDVTAGATWPNVLKYDVLSGERGDRSDMCSLDIMAVRPDAKTPSEVEYLFKASSIPIHVKLDQRVLKLALDVFADDSDDSSHVASPPREESIYFQKIEIDRLSLRLDYCGRQVDIDSLRSGNLLEALNLVPWDGVLLDIQPLRLTGIAGVVPVVQTAVNAWLDDITRTQAHKFVQSVKPIKSATNIGRRAAGLVSKPLEFHRNNRRGGVVAGFALGVASFVKEVSLSSIELGAFAAGQSAALLAAAEGMIVDAEREIEDVSSPTNVFHGLSLASKTAWRGARRATDALVVEPIRDYATGDVTSSAALLGAVRKVPYAAVTGAKGFTKAVDHALSGAVASFRPPSRDADASCDADDFP</sequence>
<dbReference type="GO" id="GO:0043495">
    <property type="term" value="F:protein-membrane adaptor activity"/>
    <property type="evidence" value="ECO:0007669"/>
    <property type="project" value="TreeGrafter"/>
</dbReference>
<keyword evidence="13" id="KW-1185">Reference proteome</keyword>
<evidence type="ECO:0000256" key="9">
    <source>
        <dbReference type="ARBA" id="ARBA00023136"/>
    </source>
</evidence>
<dbReference type="RefSeq" id="XP_001417521.1">
    <property type="nucleotide sequence ID" value="XM_001417484.1"/>
</dbReference>
<dbReference type="GO" id="GO:0032266">
    <property type="term" value="F:phosphatidylinositol-3-phosphate binding"/>
    <property type="evidence" value="ECO:0007669"/>
    <property type="project" value="TreeGrafter"/>
</dbReference>
<gene>
    <name evidence="12" type="ORF">OSTLU_24424</name>
</gene>
<dbReference type="GeneID" id="5001437"/>
<dbReference type="GO" id="GO:0061908">
    <property type="term" value="C:phagophore"/>
    <property type="evidence" value="ECO:0007669"/>
    <property type="project" value="TreeGrafter"/>
</dbReference>
<keyword evidence="9" id="KW-0472">Membrane</keyword>
<dbReference type="eggNOG" id="KOG2993">
    <property type="taxonomic scope" value="Eukaryota"/>
</dbReference>
<dbReference type="STRING" id="436017.A4RW48"/>
<evidence type="ECO:0000256" key="1">
    <source>
        <dbReference type="ARBA" id="ARBA00004406"/>
    </source>
</evidence>
<evidence type="ECO:0000256" key="10">
    <source>
        <dbReference type="ARBA" id="ARBA00024479"/>
    </source>
</evidence>
<dbReference type="OrthoDB" id="514013at2759"/>
<dbReference type="GO" id="GO:0006869">
    <property type="term" value="P:lipid transport"/>
    <property type="evidence" value="ECO:0007669"/>
    <property type="project" value="UniProtKB-KW"/>
</dbReference>
<keyword evidence="8" id="KW-0445">Lipid transport</keyword>